<dbReference type="OrthoDB" id="8769737at2"/>
<proteinExistence type="predicted"/>
<sequence length="364" mass="37592">MCQFDDFCCCVDLSAAAVEPTQAAPSAETGATQSSTATSPSSTQTADTQPDVDRDSSQSQSEDASSEQPSLACRFCGLDGEPIAGAQYRFVIDGNDISGTTDGNGNAQTKPESDCSVFVQRDDGTFKRIAMFVVPSTSANVTLMSPSALLEGQSEQHGGDQDDVYKEPEPAGSEKAATDASAIGGEVHGDGSSAAASTNTPDSGANAQQASPAANAAPAQSSQSRPVQAAPVPPHPSSKAQATKASTPAAANTALKGGTGKAPQSKSVQTNCEHLNGHAPVLKVTGKPVIIEQHAAQARVKVLWKQVYTEGKNTQVTKGRTDLILVREHGVWRVDDAITNPSSEYNDAGVSEFDKSIGVSRLRG</sequence>
<feature type="compositionally biased region" description="Low complexity" evidence="1">
    <location>
        <begin position="237"/>
        <end position="256"/>
    </location>
</feature>
<evidence type="ECO:0000313" key="3">
    <source>
        <dbReference type="Proteomes" id="UP000434209"/>
    </source>
</evidence>
<organism evidence="2 3">
    <name type="scientific">Paraburkholderia acidiphila</name>
    <dbReference type="NCBI Taxonomy" id="2571747"/>
    <lineage>
        <taxon>Bacteria</taxon>
        <taxon>Pseudomonadati</taxon>
        <taxon>Pseudomonadota</taxon>
        <taxon>Betaproteobacteria</taxon>
        <taxon>Burkholderiales</taxon>
        <taxon>Burkholderiaceae</taxon>
        <taxon>Paraburkholderia</taxon>
    </lineage>
</organism>
<feature type="compositionally biased region" description="Low complexity" evidence="1">
    <location>
        <begin position="57"/>
        <end position="68"/>
    </location>
</feature>
<name>A0A7Z2JB75_9BURK</name>
<feature type="region of interest" description="Disordered" evidence="1">
    <location>
        <begin position="20"/>
        <end position="68"/>
    </location>
</feature>
<reference evidence="2 3" key="1">
    <citation type="submission" date="2019-12" db="EMBL/GenBank/DDBJ databases">
        <title>Paraburkholderia acidiphila 7Q-K02 sp. nov and Paraburkholderia acidisoli DHF22 sp. nov., two strains isolated from forest soil.</title>
        <authorList>
            <person name="Gao Z."/>
            <person name="Qiu L."/>
        </authorList>
    </citation>
    <scope>NUCLEOTIDE SEQUENCE [LARGE SCALE GENOMIC DNA]</scope>
    <source>
        <strain evidence="2 3">7Q-K02</strain>
    </source>
</reference>
<feature type="compositionally biased region" description="Low complexity" evidence="1">
    <location>
        <begin position="205"/>
        <end position="230"/>
    </location>
</feature>
<keyword evidence="3" id="KW-1185">Reference proteome</keyword>
<feature type="compositionally biased region" description="Polar residues" evidence="1">
    <location>
        <begin position="194"/>
        <end position="203"/>
    </location>
</feature>
<feature type="compositionally biased region" description="Basic and acidic residues" evidence="1">
    <location>
        <begin position="157"/>
        <end position="169"/>
    </location>
</feature>
<gene>
    <name evidence="2" type="ORF">FAZ97_27400</name>
</gene>
<dbReference type="RefSeq" id="WP_158761766.1">
    <property type="nucleotide sequence ID" value="NZ_CP046911.1"/>
</dbReference>
<feature type="region of interest" description="Disordered" evidence="1">
    <location>
        <begin position="152"/>
        <end position="268"/>
    </location>
</feature>
<evidence type="ECO:0000313" key="2">
    <source>
        <dbReference type="EMBL" id="QGZ58702.1"/>
    </source>
</evidence>
<dbReference type="AlphaFoldDB" id="A0A7Z2JB75"/>
<dbReference type="Proteomes" id="UP000434209">
    <property type="component" value="Chromosome 3"/>
</dbReference>
<feature type="compositionally biased region" description="Low complexity" evidence="1">
    <location>
        <begin position="26"/>
        <end position="49"/>
    </location>
</feature>
<accession>A0A7Z2JB75</accession>
<dbReference type="KEGG" id="pacp:FAZ97_27400"/>
<protein>
    <submittedName>
        <fullName evidence="2">Uncharacterized protein</fullName>
    </submittedName>
</protein>
<dbReference type="EMBL" id="CP046911">
    <property type="protein sequence ID" value="QGZ58702.1"/>
    <property type="molecule type" value="Genomic_DNA"/>
</dbReference>
<evidence type="ECO:0000256" key="1">
    <source>
        <dbReference type="SAM" id="MobiDB-lite"/>
    </source>
</evidence>